<feature type="domain" description="BTB" evidence="5">
    <location>
        <begin position="29"/>
        <end position="97"/>
    </location>
</feature>
<dbReference type="InterPro" id="IPR011333">
    <property type="entry name" value="SKP1/BTB/POZ_sf"/>
</dbReference>
<proteinExistence type="inferred from homology"/>
<keyword evidence="8" id="KW-1185">Reference proteome</keyword>
<dbReference type="Pfam" id="PF03000">
    <property type="entry name" value="NPH3"/>
    <property type="match status" value="1"/>
</dbReference>
<dbReference type="AlphaFoldDB" id="A0AAV7GX15"/>
<dbReference type="Pfam" id="PF00651">
    <property type="entry name" value="BTB"/>
    <property type="match status" value="1"/>
</dbReference>
<sequence length="602" mass="66773">MKYMKLGLRPDAFHSDGSTIRFVATELATDITVKVGDVKFYLHKFPLLSKCPRLERILVSTSETNNEEIDIPDIPGGPAAFEICAKFCYGMIVTLNAYNVVAVRCAAEYLEMHETIEKGNLIYKIDVFLNSSIFRSWKDSIIILQTAKSLQPWSEDLKLVSHCIESLASKVSIDPGEVEWSYTYNRKKLPSENGGEIQWNGVRKLQSVPKDWWVEDLCELEIDSYKRVIMAIKTKGRVCGEIIGEALKAYAYKRLPGFNKSTTTHEGDFVMHRVLLETIVWLLPTKRGSVSCSFLLKLFKEASFLDCGENCRNELIKRIGKQLEEASVTDLLIPAPVGESTLYDIDLVLNVMREFLMHEHGSARRSTCNSRELEEARNPASVSGNLSITVVKLIDGYLAEAAKDPNLPILKFVELAGMVSGSARPVHDELYRAIDNFLKEHPDLTKSEKKKICSLMDCKKLSPDACLHALQNDRLPLRVVVQLLYFEQMRQSSARETSGASEGSSISAVMNTGDECNGETMAGNISSLGGMKLNGGVGAVSESSSGKNVKGVLMPKRILGKLWSGKVQWGDNSSSDTSESPGSINPDEAKSTLSRNIRYSVS</sequence>
<dbReference type="EMBL" id="JAGFBR010000011">
    <property type="protein sequence ID" value="KAH0459770.1"/>
    <property type="molecule type" value="Genomic_DNA"/>
</dbReference>
<feature type="region of interest" description="Disordered" evidence="4">
    <location>
        <begin position="566"/>
        <end position="602"/>
    </location>
</feature>
<evidence type="ECO:0000313" key="7">
    <source>
        <dbReference type="EMBL" id="KAH0459770.1"/>
    </source>
</evidence>
<reference evidence="7 8" key="1">
    <citation type="journal article" date="2021" name="Hortic Res">
        <title>Chromosome-scale assembly of the Dendrobium chrysotoxum genome enhances the understanding of orchid evolution.</title>
        <authorList>
            <person name="Zhang Y."/>
            <person name="Zhang G.Q."/>
            <person name="Zhang D."/>
            <person name="Liu X.D."/>
            <person name="Xu X.Y."/>
            <person name="Sun W.H."/>
            <person name="Yu X."/>
            <person name="Zhu X."/>
            <person name="Wang Z.W."/>
            <person name="Zhao X."/>
            <person name="Zhong W.Y."/>
            <person name="Chen H."/>
            <person name="Yin W.L."/>
            <person name="Huang T."/>
            <person name="Niu S.C."/>
            <person name="Liu Z.J."/>
        </authorList>
    </citation>
    <scope>NUCLEOTIDE SEQUENCE [LARGE SCALE GENOMIC DNA]</scope>
    <source>
        <strain evidence="7">Lindl</strain>
    </source>
</reference>
<gene>
    <name evidence="7" type="ORF">IEQ34_012584</name>
</gene>
<dbReference type="PANTHER" id="PTHR32370">
    <property type="entry name" value="OS12G0117600 PROTEIN"/>
    <property type="match status" value="1"/>
</dbReference>
<evidence type="ECO:0000259" key="5">
    <source>
        <dbReference type="PROSITE" id="PS50097"/>
    </source>
</evidence>
<dbReference type="InterPro" id="IPR000210">
    <property type="entry name" value="BTB/POZ_dom"/>
</dbReference>
<accession>A0AAV7GX15</accession>
<comment type="pathway">
    <text evidence="1">Protein modification; protein ubiquitination.</text>
</comment>
<feature type="compositionally biased region" description="Polar residues" evidence="4">
    <location>
        <begin position="591"/>
        <end position="602"/>
    </location>
</feature>
<evidence type="ECO:0000313" key="8">
    <source>
        <dbReference type="Proteomes" id="UP000775213"/>
    </source>
</evidence>
<dbReference type="Gene3D" id="3.30.710.10">
    <property type="entry name" value="Potassium Channel Kv1.1, Chain A"/>
    <property type="match status" value="1"/>
</dbReference>
<evidence type="ECO:0000256" key="1">
    <source>
        <dbReference type="ARBA" id="ARBA00004906"/>
    </source>
</evidence>
<feature type="domain" description="NPH3" evidence="6">
    <location>
        <begin position="211"/>
        <end position="490"/>
    </location>
</feature>
<comment type="caution">
    <text evidence="7">The sequence shown here is derived from an EMBL/GenBank/DDBJ whole genome shotgun (WGS) entry which is preliminary data.</text>
</comment>
<comment type="similarity">
    <text evidence="3">Belongs to the NPH3 family.</text>
</comment>
<dbReference type="CDD" id="cd18312">
    <property type="entry name" value="BTB_POZ_NPY3-like"/>
    <property type="match status" value="1"/>
</dbReference>
<evidence type="ECO:0000256" key="4">
    <source>
        <dbReference type="SAM" id="MobiDB-lite"/>
    </source>
</evidence>
<evidence type="ECO:0000256" key="2">
    <source>
        <dbReference type="ARBA" id="ARBA00022786"/>
    </source>
</evidence>
<dbReference type="InterPro" id="IPR027356">
    <property type="entry name" value="NPH3_dom"/>
</dbReference>
<name>A0AAV7GX15_DENCH</name>
<evidence type="ECO:0000256" key="3">
    <source>
        <dbReference type="PROSITE-ProRule" id="PRU00982"/>
    </source>
</evidence>
<evidence type="ECO:0000259" key="6">
    <source>
        <dbReference type="PROSITE" id="PS51649"/>
    </source>
</evidence>
<dbReference type="PROSITE" id="PS51649">
    <property type="entry name" value="NPH3"/>
    <property type="match status" value="1"/>
</dbReference>
<keyword evidence="2" id="KW-0833">Ubl conjugation pathway</keyword>
<dbReference type="PROSITE" id="PS50097">
    <property type="entry name" value="BTB"/>
    <property type="match status" value="1"/>
</dbReference>
<dbReference type="InterPro" id="IPR043454">
    <property type="entry name" value="NPH3/RPT2-like"/>
</dbReference>
<protein>
    <submittedName>
        <fullName evidence="7">Uncharacterized protein</fullName>
    </submittedName>
</protein>
<dbReference type="Proteomes" id="UP000775213">
    <property type="component" value="Unassembled WGS sequence"/>
</dbReference>
<feature type="compositionally biased region" description="Polar residues" evidence="4">
    <location>
        <begin position="570"/>
        <end position="583"/>
    </location>
</feature>
<dbReference type="SUPFAM" id="SSF54695">
    <property type="entry name" value="POZ domain"/>
    <property type="match status" value="1"/>
</dbReference>
<organism evidence="7 8">
    <name type="scientific">Dendrobium chrysotoxum</name>
    <name type="common">Orchid</name>
    <dbReference type="NCBI Taxonomy" id="161865"/>
    <lineage>
        <taxon>Eukaryota</taxon>
        <taxon>Viridiplantae</taxon>
        <taxon>Streptophyta</taxon>
        <taxon>Embryophyta</taxon>
        <taxon>Tracheophyta</taxon>
        <taxon>Spermatophyta</taxon>
        <taxon>Magnoliopsida</taxon>
        <taxon>Liliopsida</taxon>
        <taxon>Asparagales</taxon>
        <taxon>Orchidaceae</taxon>
        <taxon>Epidendroideae</taxon>
        <taxon>Malaxideae</taxon>
        <taxon>Dendrobiinae</taxon>
        <taxon>Dendrobium</taxon>
    </lineage>
</organism>